<proteinExistence type="predicted"/>
<gene>
    <name evidence="2" type="ORF">HPE56_09640</name>
</gene>
<accession>A0ABR7V276</accession>
<evidence type="ECO:0000313" key="3">
    <source>
        <dbReference type="Proteomes" id="UP001166021"/>
    </source>
</evidence>
<reference evidence="2" key="1">
    <citation type="submission" date="2020-05" db="EMBL/GenBank/DDBJ databases">
        <title>The draft genome sequence of Maribacter sp. ANRC-HE7.</title>
        <authorList>
            <person name="Mu L."/>
        </authorList>
    </citation>
    <scope>NUCLEOTIDE SEQUENCE</scope>
    <source>
        <strain evidence="2">ANRC-HE7</strain>
    </source>
</reference>
<dbReference type="Proteomes" id="UP001166021">
    <property type="component" value="Unassembled WGS sequence"/>
</dbReference>
<feature type="signal peptide" evidence="1">
    <location>
        <begin position="1"/>
        <end position="20"/>
    </location>
</feature>
<protein>
    <recommendedName>
        <fullName evidence="4">Lipocalin-like domain-containing protein</fullName>
    </recommendedName>
</protein>
<dbReference type="EMBL" id="JABTCF010000005">
    <property type="protein sequence ID" value="MBD0778055.1"/>
    <property type="molecule type" value="Genomic_DNA"/>
</dbReference>
<evidence type="ECO:0008006" key="4">
    <source>
        <dbReference type="Google" id="ProtNLM"/>
    </source>
</evidence>
<keyword evidence="1" id="KW-0732">Signal</keyword>
<comment type="caution">
    <text evidence="2">The sequence shown here is derived from an EMBL/GenBank/DDBJ whole genome shotgun (WGS) entry which is preliminary data.</text>
</comment>
<evidence type="ECO:0000313" key="2">
    <source>
        <dbReference type="EMBL" id="MBD0778055.1"/>
    </source>
</evidence>
<name>A0ABR7V276_9FLAO</name>
<feature type="chain" id="PRO_5046936200" description="Lipocalin-like domain-containing protein" evidence="1">
    <location>
        <begin position="21"/>
        <end position="325"/>
    </location>
</feature>
<sequence>MKQIYLIVIVITSCVGFSNAQEEQINGHWLVTKITQGDESYEPFFIQNFKENGKLEVMGQELGTWGYHKKSNAIIMMSDFDKDYNGEGKILKLTGAELVVLKDGTKINYEKLDRAEIAASNKKSNINGMWQFKNLPSEYISSYISFREPDEFTIIQKSENSETKLKGTWIFNKKDMSLIMIGLRGENMPIGKNKIVRLTDDMLELENDGKIFIVERKISGKEQESLVMGKWVLTEMQKGEEIKEVDSGVIFAENGVLKMGFFHMQEILEVGTWAYDENQNTIVMTSADEKVLNGNAEILELSSDTLQYRKEGIIYRFKKYIETID</sequence>
<dbReference type="RefSeq" id="WP_188243568.1">
    <property type="nucleotide sequence ID" value="NZ_JABTCF010000005.1"/>
</dbReference>
<keyword evidence="3" id="KW-1185">Reference proteome</keyword>
<organism evidence="2 3">
    <name type="scientific">Maribacter aquimaris</name>
    <dbReference type="NCBI Taxonomy" id="2737171"/>
    <lineage>
        <taxon>Bacteria</taxon>
        <taxon>Pseudomonadati</taxon>
        <taxon>Bacteroidota</taxon>
        <taxon>Flavobacteriia</taxon>
        <taxon>Flavobacteriales</taxon>
        <taxon>Flavobacteriaceae</taxon>
        <taxon>Maribacter</taxon>
    </lineage>
</organism>
<evidence type="ECO:0000256" key="1">
    <source>
        <dbReference type="SAM" id="SignalP"/>
    </source>
</evidence>